<accession>A0A250DRK1</accession>
<dbReference type="KEGG" id="vbo:CKY39_28475"/>
<dbReference type="InterPro" id="IPR011049">
    <property type="entry name" value="Serralysin-like_metalloprot_C"/>
</dbReference>
<dbReference type="Gene3D" id="2.60.40.10">
    <property type="entry name" value="Immunoglobulins"/>
    <property type="match status" value="3"/>
</dbReference>
<dbReference type="EMBL" id="CP023284">
    <property type="protein sequence ID" value="ATA56721.1"/>
    <property type="molecule type" value="Genomic_DNA"/>
</dbReference>
<dbReference type="InterPro" id="IPR044016">
    <property type="entry name" value="Big_13"/>
</dbReference>
<organism evidence="2 3">
    <name type="scientific">Variovorax boronicumulans</name>
    <dbReference type="NCBI Taxonomy" id="436515"/>
    <lineage>
        <taxon>Bacteria</taxon>
        <taxon>Pseudomonadati</taxon>
        <taxon>Pseudomonadota</taxon>
        <taxon>Betaproteobacteria</taxon>
        <taxon>Burkholderiales</taxon>
        <taxon>Comamonadaceae</taxon>
        <taxon>Variovorax</taxon>
    </lineage>
</organism>
<sequence length="862" mass="88818">MTFEQTNVTPHASIAPAMSAGASTFAPLPPSVGGAADDAGDILGSIAPGGVTDDRQPEFRGQGTPGDTIVIRDNGTEIGTTEVAEDGTWTFTPSTDLLEGLHAITIVARDSSGNESAPSPAFNFEIDVTPPDASRLAITSVADNVGGVTGNVASGATTDDTHPLLSGISTGVPGHTVTVMVRDAAGTRELGQATIGENGQWTFQVDTPLAVGQNTFTLVERDAAGNETMPTGRYTVNVVTDKPSAPVIESVFDDVGTPHMLQPGEATDDARPTLAGRAQASHTVKFYDGSTLLGQVVADASGKWSFTPLANLAEGAHGITATSTNPLGQTSEASGSWNFVVDTTPPAKPTIVSVVDDVGSIVGNVALNGTTDDARPDFSGKAEPNSTVVIYDKGVKLAQVQADASGNWSWTPATALGNGVHAITVTAVDKAGNASVASDAFGFTVATTPPGKPTIVSVIDDVEAITGAIASGTTTNDAKPTFSGKADANGTVIIYDKGVEIDRVQANASGNWTYTPAKALGEGAHSITVAGADQAGNTSAPSGAFEFTVDTAPPVLAQGGIYLSYAHLWYWWALDIPVAENPGVKDAARVVIRYVENNIEKDYYLQVTEGHRDGTITSVWRDLPIPAGIPIKVAFEDAAGNLTAFVSVPVNKTSHFWAYPAGTFGVFEPVEMTDDNIIDSPAQVYTESDETFIARLGFADRLAGGADNDTFMKVGTGDTVHGGAGDDVIRVHSGDFAHIDGGLGIDTLVMHGKAMHIDLSALGPKVQGVEKFDLGSGGNTLALSTHDVLAGGARDMVVADGKVQMLVNGANGEVDLLGGTHGDDGWTQGSNATVGGVTYHVYTNLAGTAELLVEDKVHVTIL</sequence>
<dbReference type="SUPFAM" id="SSF51120">
    <property type="entry name" value="beta-Roll"/>
    <property type="match status" value="1"/>
</dbReference>
<name>A0A250DRK1_9BURK</name>
<feature type="domain" description="Bacterial Ig-like" evidence="1">
    <location>
        <begin position="461"/>
        <end position="551"/>
    </location>
</feature>
<dbReference type="NCBIfam" id="NF033510">
    <property type="entry name" value="Ca_tandemer"/>
    <property type="match status" value="5"/>
</dbReference>
<reference evidence="2 3" key="1">
    <citation type="submission" date="2017-09" db="EMBL/GenBank/DDBJ databases">
        <title>The diverse metabolic capabilities of V. boronicumulans make it an excellent choice for continued studies on novel biodegradation.</title>
        <authorList>
            <person name="Sun S."/>
        </authorList>
    </citation>
    <scope>NUCLEOTIDE SEQUENCE [LARGE SCALE GENOMIC DNA]</scope>
    <source>
        <strain evidence="2 3">J1</strain>
    </source>
</reference>
<proteinExistence type="predicted"/>
<dbReference type="InterPro" id="IPR013783">
    <property type="entry name" value="Ig-like_fold"/>
</dbReference>
<feature type="domain" description="Bacterial Ig-like" evidence="1">
    <location>
        <begin position="144"/>
        <end position="232"/>
    </location>
</feature>
<dbReference type="Gene3D" id="3.30.420.430">
    <property type="match status" value="2"/>
</dbReference>
<gene>
    <name evidence="2" type="ORF">CKY39_28475</name>
</gene>
<feature type="domain" description="Bacterial Ig-like" evidence="1">
    <location>
        <begin position="266"/>
        <end position="343"/>
    </location>
</feature>
<dbReference type="AlphaFoldDB" id="A0A250DRK1"/>
<feature type="domain" description="Bacterial Ig-like" evidence="1">
    <location>
        <begin position="358"/>
        <end position="445"/>
    </location>
</feature>
<feature type="domain" description="Bacterial Ig-like" evidence="1">
    <location>
        <begin position="44"/>
        <end position="127"/>
    </location>
</feature>
<evidence type="ECO:0000313" key="3">
    <source>
        <dbReference type="Proteomes" id="UP000217154"/>
    </source>
</evidence>
<dbReference type="Pfam" id="PF19077">
    <property type="entry name" value="Big_13"/>
    <property type="match status" value="5"/>
</dbReference>
<evidence type="ECO:0000259" key="1">
    <source>
        <dbReference type="Pfam" id="PF19077"/>
    </source>
</evidence>
<dbReference type="Proteomes" id="UP000217154">
    <property type="component" value="Chromosome"/>
</dbReference>
<evidence type="ECO:0000313" key="2">
    <source>
        <dbReference type="EMBL" id="ATA56721.1"/>
    </source>
</evidence>
<protein>
    <recommendedName>
        <fullName evidence="1">Bacterial Ig-like domain-containing protein</fullName>
    </recommendedName>
</protein>
<dbReference type="RefSeq" id="WP_095746801.1">
    <property type="nucleotide sequence ID" value="NZ_CP023284.1"/>
</dbReference>